<evidence type="ECO:0000256" key="1">
    <source>
        <dbReference type="SAM" id="MobiDB-lite"/>
    </source>
</evidence>
<feature type="region of interest" description="Disordered" evidence="1">
    <location>
        <begin position="661"/>
        <end position="702"/>
    </location>
</feature>
<name>A0A6L2LRB3_TANCI</name>
<dbReference type="AlphaFoldDB" id="A0A6L2LRB3"/>
<feature type="compositionally biased region" description="Polar residues" evidence="1">
    <location>
        <begin position="88"/>
        <end position="101"/>
    </location>
</feature>
<feature type="region of interest" description="Disordered" evidence="1">
    <location>
        <begin position="717"/>
        <end position="752"/>
    </location>
</feature>
<reference evidence="2" key="1">
    <citation type="journal article" date="2019" name="Sci. Rep.">
        <title>Draft genome of Tanacetum cinerariifolium, the natural source of mosquito coil.</title>
        <authorList>
            <person name="Yamashiro T."/>
            <person name="Shiraishi A."/>
            <person name="Satake H."/>
            <person name="Nakayama K."/>
        </authorList>
    </citation>
    <scope>NUCLEOTIDE SEQUENCE</scope>
</reference>
<feature type="compositionally biased region" description="Low complexity" evidence="1">
    <location>
        <begin position="740"/>
        <end position="752"/>
    </location>
</feature>
<gene>
    <name evidence="2" type="ORF">Tci_036309</name>
</gene>
<feature type="compositionally biased region" description="Basic and acidic residues" evidence="1">
    <location>
        <begin position="75"/>
        <end position="84"/>
    </location>
</feature>
<feature type="compositionally biased region" description="Acidic residues" evidence="1">
    <location>
        <begin position="301"/>
        <end position="316"/>
    </location>
</feature>
<feature type="compositionally biased region" description="Basic and acidic residues" evidence="1">
    <location>
        <begin position="260"/>
        <end position="272"/>
    </location>
</feature>
<organism evidence="2">
    <name type="scientific">Tanacetum cinerariifolium</name>
    <name type="common">Dalmatian daisy</name>
    <name type="synonym">Chrysanthemum cinerariifolium</name>
    <dbReference type="NCBI Taxonomy" id="118510"/>
    <lineage>
        <taxon>Eukaryota</taxon>
        <taxon>Viridiplantae</taxon>
        <taxon>Streptophyta</taxon>
        <taxon>Embryophyta</taxon>
        <taxon>Tracheophyta</taxon>
        <taxon>Spermatophyta</taxon>
        <taxon>Magnoliopsida</taxon>
        <taxon>eudicotyledons</taxon>
        <taxon>Gunneridae</taxon>
        <taxon>Pentapetalae</taxon>
        <taxon>asterids</taxon>
        <taxon>campanulids</taxon>
        <taxon>Asterales</taxon>
        <taxon>Asteraceae</taxon>
        <taxon>Asteroideae</taxon>
        <taxon>Anthemideae</taxon>
        <taxon>Anthemidinae</taxon>
        <taxon>Tanacetum</taxon>
    </lineage>
</organism>
<proteinExistence type="predicted"/>
<accession>A0A6L2LRB3</accession>
<sequence>MLGGKLVCWSSKKQQSVAMSSAEAEYVAAAGCCANILWMKIQLRDYGIEYKMVPIFCDNTSAIAISNNPTSDTPETTKPKKKEPTLGTDKSQSVSKGQHTDPSVPGARTSSGFGLPFSHPHDGTRKSQLLPGGTEHSKDPLGGQQPDGRSTKHSTRSGLGKSQPKPKEQQTSPNVSEERTTSEFGPRLTNIPDERTLHQQSLSKGQVTFPKDSEGSPLMGSQPADREGTFTVTDHSPQTELHDKRDKTQSSFESSGSGLKEGKLSFEGELEKLAPPQTSQAIFTFLEDTDDSKDEEFMAMGDEELLEAGDEIDMIEPFEAPPQPHNDQPKDGTSPFLDEESTSLEVSKTKPSPEASLKSSPEATLKPSPEATTKPSAEATHSGEKSMTRWVIESSPQQLSSTGQSLDDLFRDYDDVKPVTKKVLGKTFRGAFQGLYTSVIREVEKKYTQLKEQSTDFSADLNTYITLQHDENEIVKGLLNEHLDVIDKINADHTSQRLQLINIVTQAQTAISEMNTLKDPIHHAMSSSTDSMKKISELVAHITEVKLPEFQDKLAAQQVLFEEIKQKCNTIAQAVKHDTEAEAQMYEAGQRVLKNLELLEDISKQLHASEIPLLKTRIESLETSQTVLLHQVNKIGNDTENMKMMVTEMFKVFKQAQAEQAQADQAEADHAKETRKPSGSSKRPKVIIVDEIPPPKSPKSRMATFGWEKAGAKLFTWEEPSQPAGESKDEVQTAEPIMTSEEQSQRQSTITSQILSSGSMTNIRSILNF</sequence>
<dbReference type="CDD" id="cd09272">
    <property type="entry name" value="RNase_HI_RT_Ty1"/>
    <property type="match status" value="1"/>
</dbReference>
<protein>
    <submittedName>
        <fullName evidence="2">Uncharacterized mitochondrial protein AtMg00810-like</fullName>
    </submittedName>
</protein>
<comment type="caution">
    <text evidence="2">The sequence shown here is derived from an EMBL/GenBank/DDBJ whole genome shotgun (WGS) entry which is preliminary data.</text>
</comment>
<feature type="compositionally biased region" description="Polar residues" evidence="1">
    <location>
        <begin position="230"/>
        <end position="239"/>
    </location>
</feature>
<feature type="compositionally biased region" description="Basic and acidic residues" evidence="1">
    <location>
        <begin position="667"/>
        <end position="676"/>
    </location>
</feature>
<dbReference type="PANTHER" id="PTHR11439">
    <property type="entry name" value="GAG-POL-RELATED RETROTRANSPOSON"/>
    <property type="match status" value="1"/>
</dbReference>
<evidence type="ECO:0000313" key="2">
    <source>
        <dbReference type="EMBL" id="GEU64331.1"/>
    </source>
</evidence>
<dbReference type="EMBL" id="BKCJ010005001">
    <property type="protein sequence ID" value="GEU64331.1"/>
    <property type="molecule type" value="Genomic_DNA"/>
</dbReference>
<feature type="region of interest" description="Disordered" evidence="1">
    <location>
        <begin position="65"/>
        <end position="387"/>
    </location>
</feature>
<dbReference type="PANTHER" id="PTHR11439:SF495">
    <property type="entry name" value="REVERSE TRANSCRIPTASE, RNA-DEPENDENT DNA POLYMERASE-RELATED"/>
    <property type="match status" value="1"/>
</dbReference>